<evidence type="ECO:0000256" key="5">
    <source>
        <dbReference type="SAM" id="MobiDB-lite"/>
    </source>
</evidence>
<evidence type="ECO:0000256" key="1">
    <source>
        <dbReference type="ARBA" id="ARBA00007409"/>
    </source>
</evidence>
<dbReference type="InParanoid" id="A0A2P5HYH4"/>
<dbReference type="InterPro" id="IPR036249">
    <property type="entry name" value="Thioredoxin-like_sf"/>
</dbReference>
<dbReference type="CDD" id="cd03044">
    <property type="entry name" value="GST_N_EF1Bgamma"/>
    <property type="match status" value="1"/>
</dbReference>
<dbReference type="InterPro" id="IPR010987">
    <property type="entry name" value="Glutathione-S-Trfase_C-like"/>
</dbReference>
<dbReference type="Proteomes" id="UP000094444">
    <property type="component" value="Unassembled WGS sequence"/>
</dbReference>
<feature type="domain" description="GST C-terminal" evidence="8">
    <location>
        <begin position="93"/>
        <end position="219"/>
    </location>
</feature>
<dbReference type="Gene3D" id="3.30.70.1010">
    <property type="entry name" value="Translation elongation factor EF1B, gamma chain, conserved domain"/>
    <property type="match status" value="1"/>
</dbReference>
<protein>
    <submittedName>
        <fullName evidence="9">Glutathione S-transferase domain-containing protein</fullName>
    </submittedName>
</protein>
<dbReference type="FunFam" id="3.40.30.10:FF:000142">
    <property type="entry name" value="Elongation factor 1 gamma"/>
    <property type="match status" value="1"/>
</dbReference>
<dbReference type="PROSITE" id="PS50404">
    <property type="entry name" value="GST_NTER"/>
    <property type="match status" value="1"/>
</dbReference>
<dbReference type="Gene3D" id="1.20.1050.10">
    <property type="match status" value="1"/>
</dbReference>
<dbReference type="GO" id="GO:0005737">
    <property type="term" value="C:cytoplasm"/>
    <property type="evidence" value="ECO:0007669"/>
    <property type="project" value="TreeGrafter"/>
</dbReference>
<dbReference type="InterPro" id="IPR036282">
    <property type="entry name" value="Glutathione-S-Trfase_C_sf"/>
</dbReference>
<feature type="domain" description="EF-1-gamma C-terminal" evidence="6">
    <location>
        <begin position="254"/>
        <end position="414"/>
    </location>
</feature>
<keyword evidence="2 4" id="KW-0251">Elongation factor</keyword>
<organism evidence="9 10">
    <name type="scientific">Diaporthe helianthi</name>
    <dbReference type="NCBI Taxonomy" id="158607"/>
    <lineage>
        <taxon>Eukaryota</taxon>
        <taxon>Fungi</taxon>
        <taxon>Dikarya</taxon>
        <taxon>Ascomycota</taxon>
        <taxon>Pezizomycotina</taxon>
        <taxon>Sordariomycetes</taxon>
        <taxon>Sordariomycetidae</taxon>
        <taxon>Diaporthales</taxon>
        <taxon>Diaporthaceae</taxon>
        <taxon>Diaporthe</taxon>
    </lineage>
</organism>
<accession>A0A2P5HYH4</accession>
<comment type="caution">
    <text evidence="9">The sequence shown here is derived from an EMBL/GenBank/DDBJ whole genome shotgun (WGS) entry which is preliminary data.</text>
</comment>
<evidence type="ECO:0000259" key="6">
    <source>
        <dbReference type="PROSITE" id="PS50040"/>
    </source>
</evidence>
<dbReference type="InterPro" id="IPR040079">
    <property type="entry name" value="Glutathione_S-Trfase"/>
</dbReference>
<evidence type="ECO:0000313" key="10">
    <source>
        <dbReference type="Proteomes" id="UP000094444"/>
    </source>
</evidence>
<dbReference type="GO" id="GO:0005634">
    <property type="term" value="C:nucleus"/>
    <property type="evidence" value="ECO:0007669"/>
    <property type="project" value="TreeGrafter"/>
</dbReference>
<dbReference type="Pfam" id="PF02798">
    <property type="entry name" value="GST_N"/>
    <property type="match status" value="1"/>
</dbReference>
<dbReference type="InterPro" id="IPR004046">
    <property type="entry name" value="GST_C"/>
</dbReference>
<evidence type="ECO:0000256" key="3">
    <source>
        <dbReference type="ARBA" id="ARBA00022917"/>
    </source>
</evidence>
<dbReference type="InterPro" id="IPR036433">
    <property type="entry name" value="EF1B_G_C_sf"/>
</dbReference>
<dbReference type="FunFam" id="3.30.70.1010:FF:000001">
    <property type="entry name" value="Elongation factor 1-gamma 1"/>
    <property type="match status" value="1"/>
</dbReference>
<evidence type="ECO:0000259" key="7">
    <source>
        <dbReference type="PROSITE" id="PS50404"/>
    </source>
</evidence>
<dbReference type="SFLD" id="SFLDG00358">
    <property type="entry name" value="Main_(cytGST)"/>
    <property type="match status" value="1"/>
</dbReference>
<dbReference type="OrthoDB" id="249703at2759"/>
<name>A0A2P5HYH4_DIAHE</name>
<dbReference type="FunFam" id="1.20.1050.10:FF:000006">
    <property type="entry name" value="Elongation factor 1 gamma"/>
    <property type="match status" value="1"/>
</dbReference>
<keyword evidence="10" id="KW-1185">Reference proteome</keyword>
<comment type="similarity">
    <text evidence="1">Belongs to the GST superfamily.</text>
</comment>
<dbReference type="Pfam" id="PF00043">
    <property type="entry name" value="GST_C"/>
    <property type="match status" value="1"/>
</dbReference>
<dbReference type="SUPFAM" id="SSF47616">
    <property type="entry name" value="GST C-terminal domain-like"/>
    <property type="match status" value="1"/>
</dbReference>
<feature type="domain" description="GST N-terminal" evidence="7">
    <location>
        <begin position="2"/>
        <end position="81"/>
    </location>
</feature>
<sequence length="414" mass="47610">MVFGKFYTYENNPRSTAIRAVAKANDLELDIVDVDTTKPTPEYLKLNKLGKVPTFEGADGYVLYECVAIAIYNKIADSLKQSQNEKTTLLGKTKQDYASILKWTSYFNTEVLPALGKWYRPLIGRDPYNKKAVDDASKLAAQAIATVEEHLKHNTYLVGERITLADLFAVGVIARGFEFFFDKQWRQQNPNVSRWYETVYNQPIYSAVAPKYELLDTPKLTNVAPKKPEQPKKEAAPKKEAPKAVEEDAPAPKPKHPLEALPRATFALDEWKRYYSNHDEADSMKWFWENCKFEEFSLWKVKYKYNDELTLVFMSNNLVGGFNTRLEASRKYLFGCASVYGENNDSVIEGAFVIRGDEHLPVFDVAPDYESYEFEKLDPNNPEHRAYVEAQWTWDKPIVHNGKEYKHADGKVFK</sequence>
<evidence type="ECO:0000313" key="9">
    <source>
        <dbReference type="EMBL" id="POS75297.1"/>
    </source>
</evidence>
<gene>
    <name evidence="9" type="ORF">DHEL01_v206319</name>
</gene>
<dbReference type="SMART" id="SM01183">
    <property type="entry name" value="EF1G"/>
    <property type="match status" value="1"/>
</dbReference>
<dbReference type="EMBL" id="MAVT02000506">
    <property type="protein sequence ID" value="POS75297.1"/>
    <property type="molecule type" value="Genomic_DNA"/>
</dbReference>
<dbReference type="PANTHER" id="PTHR43986">
    <property type="entry name" value="ELONGATION FACTOR 1-GAMMA"/>
    <property type="match status" value="1"/>
</dbReference>
<dbReference type="PANTHER" id="PTHR43986:SF1">
    <property type="entry name" value="ELONGATION FACTOR 1-GAMMA"/>
    <property type="match status" value="1"/>
</dbReference>
<proteinExistence type="inferred from homology"/>
<feature type="region of interest" description="Disordered" evidence="5">
    <location>
        <begin position="221"/>
        <end position="256"/>
    </location>
</feature>
<dbReference type="PROSITE" id="PS50040">
    <property type="entry name" value="EF1G_C"/>
    <property type="match status" value="1"/>
</dbReference>
<dbReference type="GO" id="GO:0016740">
    <property type="term" value="F:transferase activity"/>
    <property type="evidence" value="ECO:0007669"/>
    <property type="project" value="UniProtKB-KW"/>
</dbReference>
<dbReference type="SUPFAM" id="SSF52833">
    <property type="entry name" value="Thioredoxin-like"/>
    <property type="match status" value="1"/>
</dbReference>
<dbReference type="CDD" id="cd03181">
    <property type="entry name" value="GST_C_EF1Bgamma_like"/>
    <property type="match status" value="1"/>
</dbReference>
<evidence type="ECO:0000256" key="2">
    <source>
        <dbReference type="ARBA" id="ARBA00022768"/>
    </source>
</evidence>
<dbReference type="InterPro" id="IPR004045">
    <property type="entry name" value="Glutathione_S-Trfase_N"/>
</dbReference>
<dbReference type="GO" id="GO:0003746">
    <property type="term" value="F:translation elongation factor activity"/>
    <property type="evidence" value="ECO:0007669"/>
    <property type="project" value="UniProtKB-UniRule"/>
</dbReference>
<dbReference type="Pfam" id="PF00647">
    <property type="entry name" value="EF1G"/>
    <property type="match status" value="1"/>
</dbReference>
<dbReference type="STRING" id="158607.A0A2P5HYH4"/>
<dbReference type="SFLD" id="SFLDS00019">
    <property type="entry name" value="Glutathione_Transferase_(cytos"/>
    <property type="match status" value="1"/>
</dbReference>
<dbReference type="SUPFAM" id="SSF89942">
    <property type="entry name" value="eEF1-gamma domain"/>
    <property type="match status" value="1"/>
</dbReference>
<dbReference type="InterPro" id="IPR001662">
    <property type="entry name" value="EF1B_G_C"/>
</dbReference>
<dbReference type="AlphaFoldDB" id="A0A2P5HYH4"/>
<evidence type="ECO:0000259" key="8">
    <source>
        <dbReference type="PROSITE" id="PS50405"/>
    </source>
</evidence>
<feature type="compositionally biased region" description="Basic and acidic residues" evidence="5">
    <location>
        <begin position="226"/>
        <end position="246"/>
    </location>
</feature>
<keyword evidence="3 4" id="KW-0648">Protein biosynthesis</keyword>
<reference evidence="9" key="1">
    <citation type="submission" date="2017-09" db="EMBL/GenBank/DDBJ databases">
        <title>Polyketide synthases of a Diaporthe helianthi virulent isolate.</title>
        <authorList>
            <person name="Baroncelli R."/>
        </authorList>
    </citation>
    <scope>NUCLEOTIDE SEQUENCE [LARGE SCALE GENOMIC DNA]</scope>
    <source>
        <strain evidence="9">7/96</strain>
    </source>
</reference>
<dbReference type="PROSITE" id="PS50405">
    <property type="entry name" value="GST_CTER"/>
    <property type="match status" value="1"/>
</dbReference>
<dbReference type="Gene3D" id="3.40.30.10">
    <property type="entry name" value="Glutaredoxin"/>
    <property type="match status" value="1"/>
</dbReference>
<dbReference type="FunCoup" id="A0A2P5HYH4">
    <property type="interactions" value="1244"/>
</dbReference>
<evidence type="ECO:0000256" key="4">
    <source>
        <dbReference type="PROSITE-ProRule" id="PRU00519"/>
    </source>
</evidence>
<dbReference type="InterPro" id="IPR050802">
    <property type="entry name" value="EF-GSTs"/>
</dbReference>